<feature type="compositionally biased region" description="Basic and acidic residues" evidence="1">
    <location>
        <begin position="61"/>
        <end position="71"/>
    </location>
</feature>
<protein>
    <submittedName>
        <fullName evidence="2">Uncharacterized protein</fullName>
    </submittedName>
</protein>
<name>A0ABU8CVN6_9HYPH</name>
<accession>A0ABU8CVN6</accession>
<evidence type="ECO:0000313" key="3">
    <source>
        <dbReference type="Proteomes" id="UP001531129"/>
    </source>
</evidence>
<feature type="region of interest" description="Disordered" evidence="1">
    <location>
        <begin position="1"/>
        <end position="21"/>
    </location>
</feature>
<evidence type="ECO:0000256" key="1">
    <source>
        <dbReference type="SAM" id="MobiDB-lite"/>
    </source>
</evidence>
<evidence type="ECO:0000313" key="2">
    <source>
        <dbReference type="EMBL" id="MEI1252561.1"/>
    </source>
</evidence>
<reference evidence="2 3" key="1">
    <citation type="submission" date="2024-01" db="EMBL/GenBank/DDBJ databases">
        <title>Draft genome sequences of three bacterial strains isolated from Acacia saligna represent a potential new species within the genus Rhizobium.</title>
        <authorList>
            <person name="Tambong J.T."/>
            <person name="Mnasri B."/>
        </authorList>
    </citation>
    <scope>NUCLEOTIDE SEQUENCE [LARGE SCALE GENOMIC DNA]</scope>
    <source>
        <strain evidence="2 3">1AS12I</strain>
    </source>
</reference>
<sequence length="81" mass="9119">MMNVDEARDLQANEDSSRAAPILMRRPDIVALKTAVDRTGKSERTIRSTWEPSYFRKKARDLAGLKSDKRGLPKTSTSTQP</sequence>
<comment type="caution">
    <text evidence="2">The sequence shown here is derived from an EMBL/GenBank/DDBJ whole genome shotgun (WGS) entry which is preliminary data.</text>
</comment>
<organism evidence="2 3">
    <name type="scientific">Rhizobium aouanii</name>
    <dbReference type="NCBI Taxonomy" id="3118145"/>
    <lineage>
        <taxon>Bacteria</taxon>
        <taxon>Pseudomonadati</taxon>
        <taxon>Pseudomonadota</taxon>
        <taxon>Alphaproteobacteria</taxon>
        <taxon>Hyphomicrobiales</taxon>
        <taxon>Rhizobiaceae</taxon>
        <taxon>Rhizobium/Agrobacterium group</taxon>
        <taxon>Rhizobium</taxon>
    </lineage>
</organism>
<keyword evidence="3" id="KW-1185">Reference proteome</keyword>
<proteinExistence type="predicted"/>
<feature type="compositionally biased region" description="Basic and acidic residues" evidence="1">
    <location>
        <begin position="1"/>
        <end position="17"/>
    </location>
</feature>
<dbReference type="EMBL" id="JBAMYC010000026">
    <property type="protein sequence ID" value="MEI1252561.1"/>
    <property type="molecule type" value="Genomic_DNA"/>
</dbReference>
<feature type="region of interest" description="Disordered" evidence="1">
    <location>
        <begin position="61"/>
        <end position="81"/>
    </location>
</feature>
<dbReference type="RefSeq" id="WP_264399543.1">
    <property type="nucleotide sequence ID" value="NZ_JBAMYB010000024.1"/>
</dbReference>
<dbReference type="Proteomes" id="UP001531129">
    <property type="component" value="Unassembled WGS sequence"/>
</dbReference>
<gene>
    <name evidence="2" type="ORF">V8Q02_31870</name>
</gene>